<gene>
    <name evidence="1" type="ORF">KC729_02415</name>
</gene>
<name>A0A956RNA6_UNCEI</name>
<dbReference type="AlphaFoldDB" id="A0A956RNA6"/>
<evidence type="ECO:0000313" key="2">
    <source>
        <dbReference type="Proteomes" id="UP000697710"/>
    </source>
</evidence>
<sequence length="522" mass="57720">MHGRPFPRPTLPRRILTPRIFRGRALPGTVFRRRASRFRTAVIGILLVALATPAWSGGRQATSIDSHPLRVIPRLEVQLFSKEFEQWGAEKVIYQPEHLTLRWGSPLTARSATWQLSAAPFPSGAVLASGSVASPAAPNAKWAYFRVDLSQQLPAIPPAQGSSDYYLRVVPSGSDAVPSATIRIRYQRDQSSTRFTAAGLHPELFRPMPIYVDLDTFDLLKADEENDEEPYIVPVVILFDGTTVDVLHLAESHVRVATSSRRAVHGNIPQYNGSIGSGDTITIPDDVGLFEEDILPINIDLADDPLLEQMFQFRIDYSQLTHATMVWVLVLAMEEDATSDEAAEAARDAFVRGLRDELDSCIQSLELADAIRLIKNGENIQRVLTADDGKLCGYTATEDSSVLDQIRAKLKQMGKDAAKSEELDDAINWLPGGITNLLDNATDPDDVIAFAWRSFTYDELWHAERPIPFTLDLHHLSGPEFPHAGASNVHYQVKGKIGRCQHIPGKSRCVPVAPQRGWAGGR</sequence>
<dbReference type="EMBL" id="JAGQHR010000037">
    <property type="protein sequence ID" value="MCA9726505.1"/>
    <property type="molecule type" value="Genomic_DNA"/>
</dbReference>
<reference evidence="1" key="1">
    <citation type="submission" date="2020-04" db="EMBL/GenBank/DDBJ databases">
        <authorList>
            <person name="Zhang T."/>
        </authorList>
    </citation>
    <scope>NUCLEOTIDE SEQUENCE</scope>
    <source>
        <strain evidence="1">HKST-UBA01</strain>
    </source>
</reference>
<comment type="caution">
    <text evidence="1">The sequence shown here is derived from an EMBL/GenBank/DDBJ whole genome shotgun (WGS) entry which is preliminary data.</text>
</comment>
<dbReference type="Proteomes" id="UP000697710">
    <property type="component" value="Unassembled WGS sequence"/>
</dbReference>
<proteinExistence type="predicted"/>
<organism evidence="1 2">
    <name type="scientific">Eiseniibacteriota bacterium</name>
    <dbReference type="NCBI Taxonomy" id="2212470"/>
    <lineage>
        <taxon>Bacteria</taxon>
        <taxon>Candidatus Eiseniibacteriota</taxon>
    </lineage>
</organism>
<evidence type="ECO:0000313" key="1">
    <source>
        <dbReference type="EMBL" id="MCA9726505.1"/>
    </source>
</evidence>
<reference evidence="1" key="2">
    <citation type="journal article" date="2021" name="Microbiome">
        <title>Successional dynamics and alternative stable states in a saline activated sludge microbial community over 9 years.</title>
        <authorList>
            <person name="Wang Y."/>
            <person name="Ye J."/>
            <person name="Ju F."/>
            <person name="Liu L."/>
            <person name="Boyd J.A."/>
            <person name="Deng Y."/>
            <person name="Parks D.H."/>
            <person name="Jiang X."/>
            <person name="Yin X."/>
            <person name="Woodcroft B.J."/>
            <person name="Tyson G.W."/>
            <person name="Hugenholtz P."/>
            <person name="Polz M.F."/>
            <person name="Zhang T."/>
        </authorList>
    </citation>
    <scope>NUCLEOTIDE SEQUENCE</scope>
    <source>
        <strain evidence="1">HKST-UBA01</strain>
    </source>
</reference>
<protein>
    <submittedName>
        <fullName evidence="1">Uncharacterized protein</fullName>
    </submittedName>
</protein>
<accession>A0A956RNA6</accession>